<gene>
    <name evidence="2" type="ORF">R1flu_002610</name>
</gene>
<comment type="caution">
    <text evidence="2">The sequence shown here is derived from an EMBL/GenBank/DDBJ whole genome shotgun (WGS) entry which is preliminary data.</text>
</comment>
<sequence length="303" mass="32706">MVGMQDPNIQPIGLLAGRNPNPMQEPSQMLFLQNGQFYQWPSTTLEPNLSTEPLKLLFQGGEVHVQCGQAGIGEDSSPRVFPPQGATEPLREYPLRIIGSPGIALHASAQENALAPPGRPAPLQTLQPSLHLECQPGSANGYPAEVRRVSNIFKVLNADVATLELDGNPATPRKALPTSPEQVKSKVLMSDSKDSSSGEMSEESSSEDEKVESGVADRRTMEEMNSDVAPAPIENQDEVIDGTDENMEESEDDPLTTNEETEGNGMGINGCLSPQLQPPTEAPLIKIIDTEGLILRRLLRVPN</sequence>
<evidence type="ECO:0000256" key="1">
    <source>
        <dbReference type="SAM" id="MobiDB-lite"/>
    </source>
</evidence>
<keyword evidence="3" id="KW-1185">Reference proteome</keyword>
<feature type="region of interest" description="Disordered" evidence="1">
    <location>
        <begin position="165"/>
        <end position="278"/>
    </location>
</feature>
<name>A0ABD1Y6S4_9MARC</name>
<organism evidence="2 3">
    <name type="scientific">Riccia fluitans</name>
    <dbReference type="NCBI Taxonomy" id="41844"/>
    <lineage>
        <taxon>Eukaryota</taxon>
        <taxon>Viridiplantae</taxon>
        <taxon>Streptophyta</taxon>
        <taxon>Embryophyta</taxon>
        <taxon>Marchantiophyta</taxon>
        <taxon>Marchantiopsida</taxon>
        <taxon>Marchantiidae</taxon>
        <taxon>Marchantiales</taxon>
        <taxon>Ricciaceae</taxon>
        <taxon>Riccia</taxon>
    </lineage>
</organism>
<dbReference type="AlphaFoldDB" id="A0ABD1Y6S4"/>
<reference evidence="2 3" key="1">
    <citation type="submission" date="2024-09" db="EMBL/GenBank/DDBJ databases">
        <title>Chromosome-scale assembly of Riccia fluitans.</title>
        <authorList>
            <person name="Paukszto L."/>
            <person name="Sawicki J."/>
            <person name="Karawczyk K."/>
            <person name="Piernik-Szablinska J."/>
            <person name="Szczecinska M."/>
            <person name="Mazdziarz M."/>
        </authorList>
    </citation>
    <scope>NUCLEOTIDE SEQUENCE [LARGE SCALE GENOMIC DNA]</scope>
    <source>
        <strain evidence="2">Rf_01</strain>
        <tissue evidence="2">Aerial parts of the thallus</tissue>
    </source>
</reference>
<feature type="compositionally biased region" description="Basic and acidic residues" evidence="1">
    <location>
        <begin position="207"/>
        <end position="222"/>
    </location>
</feature>
<protein>
    <submittedName>
        <fullName evidence="2">Uncharacterized protein</fullName>
    </submittedName>
</protein>
<evidence type="ECO:0000313" key="3">
    <source>
        <dbReference type="Proteomes" id="UP001605036"/>
    </source>
</evidence>
<dbReference type="Proteomes" id="UP001605036">
    <property type="component" value="Unassembled WGS sequence"/>
</dbReference>
<feature type="compositionally biased region" description="Acidic residues" evidence="1">
    <location>
        <begin position="235"/>
        <end position="262"/>
    </location>
</feature>
<proteinExistence type="predicted"/>
<dbReference type="EMBL" id="JBHFFA010000006">
    <property type="protein sequence ID" value="KAL2622405.1"/>
    <property type="molecule type" value="Genomic_DNA"/>
</dbReference>
<accession>A0ABD1Y6S4</accession>
<evidence type="ECO:0000313" key="2">
    <source>
        <dbReference type="EMBL" id="KAL2622405.1"/>
    </source>
</evidence>